<sequence length="81" mass="9049">MVNTMTDDLYELPVRATAATLWEALKEGESHLPPPLRVMGYSFDYTPGSPALIDTPDGTCIGYVVTWDNKKRARIVVRHSL</sequence>
<dbReference type="Proteomes" id="UP001500621">
    <property type="component" value="Unassembled WGS sequence"/>
</dbReference>
<evidence type="ECO:0000313" key="2">
    <source>
        <dbReference type="Proteomes" id="UP001500621"/>
    </source>
</evidence>
<organism evidence="1 2">
    <name type="scientific">Nocardioides nanhaiensis</name>
    <dbReference type="NCBI Taxonomy" id="1476871"/>
    <lineage>
        <taxon>Bacteria</taxon>
        <taxon>Bacillati</taxon>
        <taxon>Actinomycetota</taxon>
        <taxon>Actinomycetes</taxon>
        <taxon>Propionibacteriales</taxon>
        <taxon>Nocardioidaceae</taxon>
        <taxon>Nocardioides</taxon>
    </lineage>
</organism>
<proteinExistence type="predicted"/>
<gene>
    <name evidence="1" type="ORF">GCM10023226_41130</name>
</gene>
<evidence type="ECO:0008006" key="3">
    <source>
        <dbReference type="Google" id="ProtNLM"/>
    </source>
</evidence>
<comment type="caution">
    <text evidence="1">The sequence shown here is derived from an EMBL/GenBank/DDBJ whole genome shotgun (WGS) entry which is preliminary data.</text>
</comment>
<reference evidence="2" key="1">
    <citation type="journal article" date="2019" name="Int. J. Syst. Evol. Microbiol.">
        <title>The Global Catalogue of Microorganisms (GCM) 10K type strain sequencing project: providing services to taxonomists for standard genome sequencing and annotation.</title>
        <authorList>
            <consortium name="The Broad Institute Genomics Platform"/>
            <consortium name="The Broad Institute Genome Sequencing Center for Infectious Disease"/>
            <person name="Wu L."/>
            <person name="Ma J."/>
        </authorList>
    </citation>
    <scope>NUCLEOTIDE SEQUENCE [LARGE SCALE GENOMIC DNA]</scope>
    <source>
        <strain evidence="2">JCM 18127</strain>
    </source>
</reference>
<evidence type="ECO:0000313" key="1">
    <source>
        <dbReference type="EMBL" id="GAA4698343.1"/>
    </source>
</evidence>
<name>A0ABP8X1W4_9ACTN</name>
<keyword evidence="2" id="KW-1185">Reference proteome</keyword>
<protein>
    <recommendedName>
        <fullName evidence="3">SRPBCC family protein</fullName>
    </recommendedName>
</protein>
<accession>A0ABP8X1W4</accession>
<dbReference type="EMBL" id="BAABIM010000005">
    <property type="protein sequence ID" value="GAA4698343.1"/>
    <property type="molecule type" value="Genomic_DNA"/>
</dbReference>